<sequence length="173" mass="19525">MLPCPLSRSAIYSHCRFDIDPRTIHYPVRIFTKGFTTLLSYWPFSNTDPLQKGAFTIYSNLLRVTSAYTAGDPRMCCTFHVALCARRRTRRAAADSPCDAARVAPSDALACPALTAGTRGAMREWRIRYDMRLPPHVPRLLLAIALVNDERPGLDVCDSERTTPGEHNIWWLT</sequence>
<proteinExistence type="predicted"/>
<evidence type="ECO:0000313" key="2">
    <source>
        <dbReference type="Proteomes" id="UP000320762"/>
    </source>
</evidence>
<protein>
    <submittedName>
        <fullName evidence="1">Uncharacterized protein</fullName>
    </submittedName>
</protein>
<comment type="caution">
    <text evidence="1">The sequence shown here is derived from an EMBL/GenBank/DDBJ whole genome shotgun (WGS) entry which is preliminary data.</text>
</comment>
<dbReference type="Proteomes" id="UP000320762">
    <property type="component" value="Unassembled WGS sequence"/>
</dbReference>
<dbReference type="AlphaFoldDB" id="A0A550CVG3"/>
<keyword evidence="2" id="KW-1185">Reference proteome</keyword>
<evidence type="ECO:0000313" key="1">
    <source>
        <dbReference type="EMBL" id="TRM68774.1"/>
    </source>
</evidence>
<name>A0A550CVG3_9AGAR</name>
<dbReference type="EMBL" id="VDMD01000001">
    <property type="protein sequence ID" value="TRM68774.1"/>
    <property type="molecule type" value="Genomic_DNA"/>
</dbReference>
<gene>
    <name evidence="1" type="ORF">BD626DRAFT_562613</name>
</gene>
<organism evidence="1 2">
    <name type="scientific">Schizophyllum amplum</name>
    <dbReference type="NCBI Taxonomy" id="97359"/>
    <lineage>
        <taxon>Eukaryota</taxon>
        <taxon>Fungi</taxon>
        <taxon>Dikarya</taxon>
        <taxon>Basidiomycota</taxon>
        <taxon>Agaricomycotina</taxon>
        <taxon>Agaricomycetes</taxon>
        <taxon>Agaricomycetidae</taxon>
        <taxon>Agaricales</taxon>
        <taxon>Schizophyllaceae</taxon>
        <taxon>Schizophyllum</taxon>
    </lineage>
</organism>
<reference evidence="1 2" key="1">
    <citation type="journal article" date="2019" name="New Phytol.">
        <title>Comparative genomics reveals unique wood-decay strategies and fruiting body development in the Schizophyllaceae.</title>
        <authorList>
            <person name="Almasi E."/>
            <person name="Sahu N."/>
            <person name="Krizsan K."/>
            <person name="Balint B."/>
            <person name="Kovacs G.M."/>
            <person name="Kiss B."/>
            <person name="Cseklye J."/>
            <person name="Drula E."/>
            <person name="Henrissat B."/>
            <person name="Nagy I."/>
            <person name="Chovatia M."/>
            <person name="Adam C."/>
            <person name="LaButti K."/>
            <person name="Lipzen A."/>
            <person name="Riley R."/>
            <person name="Grigoriev I.V."/>
            <person name="Nagy L.G."/>
        </authorList>
    </citation>
    <scope>NUCLEOTIDE SEQUENCE [LARGE SCALE GENOMIC DNA]</scope>
    <source>
        <strain evidence="1 2">NL-1724</strain>
    </source>
</reference>
<accession>A0A550CVG3</accession>